<reference evidence="1" key="1">
    <citation type="journal article" date="2015" name="Nature">
        <title>Complex archaea that bridge the gap between prokaryotes and eukaryotes.</title>
        <authorList>
            <person name="Spang A."/>
            <person name="Saw J.H."/>
            <person name="Jorgensen S.L."/>
            <person name="Zaremba-Niedzwiedzka K."/>
            <person name="Martijn J."/>
            <person name="Lind A.E."/>
            <person name="van Eijk R."/>
            <person name="Schleper C."/>
            <person name="Guy L."/>
            <person name="Ettema T.J."/>
        </authorList>
    </citation>
    <scope>NUCLEOTIDE SEQUENCE</scope>
</reference>
<comment type="caution">
    <text evidence="1">The sequence shown here is derived from an EMBL/GenBank/DDBJ whole genome shotgun (WGS) entry which is preliminary data.</text>
</comment>
<dbReference type="EMBL" id="LAZR01000703">
    <property type="protein sequence ID" value="KKN60164.1"/>
    <property type="molecule type" value="Genomic_DNA"/>
</dbReference>
<organism evidence="1">
    <name type="scientific">marine sediment metagenome</name>
    <dbReference type="NCBI Taxonomy" id="412755"/>
    <lineage>
        <taxon>unclassified sequences</taxon>
        <taxon>metagenomes</taxon>
        <taxon>ecological metagenomes</taxon>
    </lineage>
</organism>
<sequence>MKSKKQIAEDTLDEFYGYGSDEDCYNSDQHGLVNLAISKTKDNERQNFADWLEGILKAYPESIGRSMGADEIKAKIKKLKKPAFS</sequence>
<accession>A0A0F9RZ81</accession>
<proteinExistence type="predicted"/>
<gene>
    <name evidence="1" type="ORF">LCGC14_0534550</name>
</gene>
<name>A0A0F9RZ81_9ZZZZ</name>
<protein>
    <submittedName>
        <fullName evidence="1">Uncharacterized protein</fullName>
    </submittedName>
</protein>
<dbReference type="AlphaFoldDB" id="A0A0F9RZ81"/>
<evidence type="ECO:0000313" key="1">
    <source>
        <dbReference type="EMBL" id="KKN60164.1"/>
    </source>
</evidence>